<dbReference type="Proteomes" id="UP000298416">
    <property type="component" value="Unassembled WGS sequence"/>
</dbReference>
<name>A0A8X9ACG9_SALSN</name>
<dbReference type="InterPro" id="IPR008395">
    <property type="entry name" value="Agenet-like_dom"/>
</dbReference>
<evidence type="ECO:0000313" key="3">
    <source>
        <dbReference type="Proteomes" id="UP000298416"/>
    </source>
</evidence>
<feature type="domain" description="Agenet" evidence="1">
    <location>
        <begin position="1"/>
        <end position="66"/>
    </location>
</feature>
<protein>
    <recommendedName>
        <fullName evidence="1">Agenet domain-containing protein</fullName>
    </recommendedName>
</protein>
<keyword evidence="3" id="KW-1185">Reference proteome</keyword>
<dbReference type="EMBL" id="PNBA02000001">
    <property type="protein sequence ID" value="KAG6436528.1"/>
    <property type="molecule type" value="Genomic_DNA"/>
</dbReference>
<comment type="caution">
    <text evidence="2">The sequence shown here is derived from an EMBL/GenBank/DDBJ whole genome shotgun (WGS) entry which is preliminary data.</text>
</comment>
<evidence type="ECO:0000259" key="1">
    <source>
        <dbReference type="SMART" id="SM00743"/>
    </source>
</evidence>
<reference evidence="2" key="2">
    <citation type="submission" date="2020-08" db="EMBL/GenBank/DDBJ databases">
        <title>Plant Genome Project.</title>
        <authorList>
            <person name="Zhang R.-G."/>
        </authorList>
    </citation>
    <scope>NUCLEOTIDE SEQUENCE</scope>
    <source>
        <strain evidence="2">Huo1</strain>
        <tissue evidence="2">Leaf</tissue>
    </source>
</reference>
<dbReference type="InterPro" id="IPR014002">
    <property type="entry name" value="Agenet_dom_plant"/>
</dbReference>
<proteinExistence type="predicted"/>
<dbReference type="SMART" id="SM00743">
    <property type="entry name" value="Agenet"/>
    <property type="match status" value="2"/>
</dbReference>
<feature type="domain" description="Agenet" evidence="1">
    <location>
        <begin position="69"/>
        <end position="142"/>
    </location>
</feature>
<organism evidence="2">
    <name type="scientific">Salvia splendens</name>
    <name type="common">Scarlet sage</name>
    <dbReference type="NCBI Taxonomy" id="180675"/>
    <lineage>
        <taxon>Eukaryota</taxon>
        <taxon>Viridiplantae</taxon>
        <taxon>Streptophyta</taxon>
        <taxon>Embryophyta</taxon>
        <taxon>Tracheophyta</taxon>
        <taxon>Spermatophyta</taxon>
        <taxon>Magnoliopsida</taxon>
        <taxon>eudicotyledons</taxon>
        <taxon>Gunneridae</taxon>
        <taxon>Pentapetalae</taxon>
        <taxon>asterids</taxon>
        <taxon>lamiids</taxon>
        <taxon>Lamiales</taxon>
        <taxon>Lamiaceae</taxon>
        <taxon>Nepetoideae</taxon>
        <taxon>Mentheae</taxon>
        <taxon>Salviinae</taxon>
        <taxon>Salvia</taxon>
        <taxon>Salvia subgen. Calosphace</taxon>
        <taxon>core Calosphace</taxon>
    </lineage>
</organism>
<reference evidence="2" key="1">
    <citation type="submission" date="2018-01" db="EMBL/GenBank/DDBJ databases">
        <authorList>
            <person name="Mao J.F."/>
        </authorList>
    </citation>
    <scope>NUCLEOTIDE SEQUENCE</scope>
    <source>
        <strain evidence="2">Huo1</strain>
        <tissue evidence="2">Leaf</tissue>
    </source>
</reference>
<accession>A0A8X9ACG9</accession>
<dbReference type="Pfam" id="PF05641">
    <property type="entry name" value="Agenet"/>
    <property type="match status" value="1"/>
</dbReference>
<sequence>MRFKAGDTVEVMQNKEVPASWRAAEILCCSGDTYTIQYVCYPGMENKRLVEVVSRKLLRPCPSSLQGAKCFITGDIVEVFHQYSWKIAVVLNVLGGKKESRNNKIHHKVSTCKKKYLVRLLGCSKELAIDRTKVRMRQTWHDVKWLQLTKIPQAGDDVIVSKPSKSNCFPNMNFQVPVFNSKSKYQPGDDCGSFQDEAALRESAVVSSRTLKRMSPYISSVVEANEGPVQKFRAAEKEDRKQRMVEKVHAVAFPKEILGETYMHASHNIISIGYDQMERQKQNAVLGYSGFRDSELNCSDSDVCSVGSCSITNQSLKSYSNYFMPVHCQETDTHSDAESFNGSGFERESFSLPPKEVVEVSMRSLELHAYRSTLEALYASGPLRLQLEVCIICFQWYKDDARVCSLSLGIELWTIQSSTITDMPRLWPLPGITVRTDSDYISTILKSYTFSIKLEMDQMSLENNLEKMKRVGEEF</sequence>
<dbReference type="AlphaFoldDB" id="A0A8X9ACG9"/>
<evidence type="ECO:0000313" key="2">
    <source>
        <dbReference type="EMBL" id="KAG6436528.1"/>
    </source>
</evidence>
<gene>
    <name evidence="2" type="ORF">SASPL_101429</name>
</gene>
<dbReference type="PANTHER" id="PTHR31917">
    <property type="entry name" value="AGENET DOMAIN-CONTAINING PROTEIN-RELATED"/>
    <property type="match status" value="1"/>
</dbReference>
<dbReference type="PANTHER" id="PTHR31917:SF5">
    <property type="entry name" value="OS02G0204500 PROTEIN"/>
    <property type="match status" value="1"/>
</dbReference>